<evidence type="ECO:0000313" key="1">
    <source>
        <dbReference type="EMBL" id="KAJ2800779.1"/>
    </source>
</evidence>
<feature type="non-terminal residue" evidence="1">
    <location>
        <position position="825"/>
    </location>
</feature>
<gene>
    <name evidence="1" type="primary">brr2_1</name>
    <name evidence="1" type="ORF">H4R21_003039</name>
</gene>
<proteinExistence type="predicted"/>
<comment type="caution">
    <text evidence="1">The sequence shown here is derived from an EMBL/GenBank/DDBJ whole genome shotgun (WGS) entry which is preliminary data.</text>
</comment>
<keyword evidence="1" id="KW-0347">Helicase</keyword>
<organism evidence="1 2">
    <name type="scientific">Coemansia helicoidea</name>
    <dbReference type="NCBI Taxonomy" id="1286919"/>
    <lineage>
        <taxon>Eukaryota</taxon>
        <taxon>Fungi</taxon>
        <taxon>Fungi incertae sedis</taxon>
        <taxon>Zoopagomycota</taxon>
        <taxon>Kickxellomycotina</taxon>
        <taxon>Kickxellomycetes</taxon>
        <taxon>Kickxellales</taxon>
        <taxon>Kickxellaceae</taxon>
        <taxon>Coemansia</taxon>
    </lineage>
</organism>
<protein>
    <submittedName>
        <fullName evidence="1">Pre-mRNA-splicing helicase BRR2</fullName>
        <ecNumber evidence="1">3.6.4.13</ecNumber>
    </submittedName>
</protein>
<name>A0ACC1L4I6_9FUNG</name>
<dbReference type="EMBL" id="JANBUN010000888">
    <property type="protein sequence ID" value="KAJ2800779.1"/>
    <property type="molecule type" value="Genomic_DNA"/>
</dbReference>
<dbReference type="Proteomes" id="UP001140087">
    <property type="component" value="Unassembled WGS sequence"/>
</dbReference>
<keyword evidence="1" id="KW-0378">Hydrolase</keyword>
<dbReference type="EC" id="3.6.4.13" evidence="1"/>
<keyword evidence="1" id="KW-0547">Nucleotide-binding</keyword>
<keyword evidence="1" id="KW-0067">ATP-binding</keyword>
<sequence>MSKEFTEEHKKLYQYAANSNLVLPSERARNARRGERGREAESLWSRIDPREMGSRVQHEAPAAPAARSEEEERASRERKLRRREQQSLRTNYGYGNILAATEDMEGMYRPRTQETRRVWELVLAQSRTYLGDQTPEVLLSAADEALAVLKDDSLRDAAKKKQVESLFGAPVGEAEFSRFIQLARQITDYGVSDEAAAADDAAAAGGPDDEGVVAVMFGDGGDGDDDDDDDADMLGAGDAGPTSHVIDGGSSDDDDSEDEVGPAPPAADAGAESGAGQEGDDDAGGYRTVIHGYREKDAKKLNQRNAERARAEAAAASTTVSYGADVAQGEGEAGDAGADVVSGPSAGKGETGKLVPRSVDAFWLQREVGRHYADPVVVQEKTREAARLMADSAIVLGELENELAELFDYEHFDTVQALVGNRDVIVWCMRLARAEAESDHDQLRAIGAQMRDLGLAWIIAARTGAEGAAAPATADEAAGEEGAPAAAAAAAAPREFVPTQMLSLAELAFAQGGHLMTNEKWVPPKGAVKTVMAGYEEIRVPAPEKLPPPGADDPLVELGALPEWTHVSFQGVAELNRVQSRVFPTAFGSDDNMLICAPTGAGKTNCAALTMLRTIAQFRDGATGQIDADAFKMVYIAPMKALVSEMAGSFAKRLEPLGLRVAELTGDSQLTKQQISETQLIVTTPEKWDVVTRKGGEGSYTALVRLVVIDEIHLLHDDRGPVLEALVCRLLRTQEQTQERVRLVGLSATLPNYEDVATFLRVPRDAVFHFDARYRPCPLQLEFVGITEKKHIRRLERMDEVCYAKVKRHVQDSQVLVFVHSRKET</sequence>
<reference evidence="1" key="1">
    <citation type="submission" date="2022-07" db="EMBL/GenBank/DDBJ databases">
        <title>Phylogenomic reconstructions and comparative analyses of Kickxellomycotina fungi.</title>
        <authorList>
            <person name="Reynolds N.K."/>
            <person name="Stajich J.E."/>
            <person name="Barry K."/>
            <person name="Grigoriev I.V."/>
            <person name="Crous P."/>
            <person name="Smith M.E."/>
        </authorList>
    </citation>
    <scope>NUCLEOTIDE SEQUENCE</scope>
    <source>
        <strain evidence="1">BCRC 34780</strain>
    </source>
</reference>
<accession>A0ACC1L4I6</accession>
<evidence type="ECO:0000313" key="2">
    <source>
        <dbReference type="Proteomes" id="UP001140087"/>
    </source>
</evidence>
<keyword evidence="2" id="KW-1185">Reference proteome</keyword>